<dbReference type="AlphaFoldDB" id="A0A1E5ILF6"/>
<protein>
    <recommendedName>
        <fullName evidence="5 6">Dephospho-CoA kinase</fullName>
        <ecNumber evidence="5 6">2.7.1.24</ecNumber>
    </recommendedName>
    <alternativeName>
        <fullName evidence="5">Dephosphocoenzyme A kinase</fullName>
    </alternativeName>
</protein>
<dbReference type="GO" id="GO:0004140">
    <property type="term" value="F:dephospho-CoA kinase activity"/>
    <property type="evidence" value="ECO:0007669"/>
    <property type="project" value="UniProtKB-UniRule"/>
</dbReference>
<dbReference type="PROSITE" id="PS51219">
    <property type="entry name" value="DPCK"/>
    <property type="match status" value="1"/>
</dbReference>
<keyword evidence="5" id="KW-0418">Kinase</keyword>
<comment type="caution">
    <text evidence="7">The sequence shown here is derived from an EMBL/GenBank/DDBJ whole genome shotgun (WGS) entry which is preliminary data.</text>
</comment>
<proteinExistence type="inferred from homology"/>
<dbReference type="InterPro" id="IPR001977">
    <property type="entry name" value="Depp_CoAkinase"/>
</dbReference>
<dbReference type="EMBL" id="LNVX01000224">
    <property type="protein sequence ID" value="OEG71326.1"/>
    <property type="molecule type" value="Genomic_DNA"/>
</dbReference>
<dbReference type="HAMAP" id="MF_00376">
    <property type="entry name" value="Dephospho_CoA_kinase"/>
    <property type="match status" value="1"/>
</dbReference>
<evidence type="ECO:0000256" key="2">
    <source>
        <dbReference type="ARBA" id="ARBA00022741"/>
    </source>
</evidence>
<reference evidence="7 8" key="1">
    <citation type="submission" date="2015-11" db="EMBL/GenBank/DDBJ databases">
        <title>Evidence for parallel genomic evolution in an endosymbiosis of termite gut flagellates.</title>
        <authorList>
            <person name="Zheng H."/>
        </authorList>
    </citation>
    <scope>NUCLEOTIDE SEQUENCE [LARGE SCALE GENOMIC DNA]</scope>
    <source>
        <strain evidence="7 8">CET450</strain>
    </source>
</reference>
<keyword evidence="3 5" id="KW-0067">ATP-binding</keyword>
<keyword evidence="5" id="KW-0808">Transferase</keyword>
<sequence length="199" mass="21915">MIIGLTGGIAAGKSKSAKYFESLGAYAIDADAIAHELTAKGMPSLDELVKSFGGGILLSDGDLNRKKLADIIFSDEKAKLRIEKILHTHIISRINETISQNIKKCNIVIDAPLLFEVGLDRVCDKIVAVRVSYDIQVQRLVLRDKLNVDQAKKRISSQMSMGEKVELADFVIDNSGSKEDLKERVKDLYKLLTSGVKII</sequence>
<organism evidence="7 8">
    <name type="scientific">Endomicrobium trichonymphae</name>
    <dbReference type="NCBI Taxonomy" id="1408204"/>
    <lineage>
        <taxon>Bacteria</taxon>
        <taxon>Pseudomonadati</taxon>
        <taxon>Elusimicrobiota</taxon>
        <taxon>Endomicrobiia</taxon>
        <taxon>Endomicrobiales</taxon>
        <taxon>Endomicrobiaceae</taxon>
        <taxon>Candidatus Endomicrobiellum</taxon>
    </lineage>
</organism>
<evidence type="ECO:0000313" key="7">
    <source>
        <dbReference type="EMBL" id="OEG71326.1"/>
    </source>
</evidence>
<evidence type="ECO:0000256" key="4">
    <source>
        <dbReference type="ARBA" id="ARBA00022993"/>
    </source>
</evidence>
<keyword evidence="2 5" id="KW-0547">Nucleotide-binding</keyword>
<comment type="pathway">
    <text evidence="5">Cofactor biosynthesis; coenzyme A biosynthesis; CoA from (R)-pantothenate: step 5/5.</text>
</comment>
<comment type="similarity">
    <text evidence="1 5">Belongs to the CoaE family.</text>
</comment>
<dbReference type="GO" id="GO:0005737">
    <property type="term" value="C:cytoplasm"/>
    <property type="evidence" value="ECO:0007669"/>
    <property type="project" value="UniProtKB-SubCell"/>
</dbReference>
<keyword evidence="8" id="KW-1185">Reference proteome</keyword>
<evidence type="ECO:0000256" key="1">
    <source>
        <dbReference type="ARBA" id="ARBA00009018"/>
    </source>
</evidence>
<evidence type="ECO:0000256" key="3">
    <source>
        <dbReference type="ARBA" id="ARBA00022840"/>
    </source>
</evidence>
<dbReference type="PANTHER" id="PTHR10695:SF46">
    <property type="entry name" value="BIFUNCTIONAL COENZYME A SYNTHASE-RELATED"/>
    <property type="match status" value="1"/>
</dbReference>
<dbReference type="GO" id="GO:0015937">
    <property type="term" value="P:coenzyme A biosynthetic process"/>
    <property type="evidence" value="ECO:0007669"/>
    <property type="project" value="UniProtKB-UniRule"/>
</dbReference>
<dbReference type="Pfam" id="PF01121">
    <property type="entry name" value="CoaE"/>
    <property type="match status" value="1"/>
</dbReference>
<comment type="subcellular location">
    <subcellularLocation>
        <location evidence="5">Cytoplasm</location>
    </subcellularLocation>
</comment>
<dbReference type="EC" id="2.7.1.24" evidence="5 6"/>
<keyword evidence="4 5" id="KW-0173">Coenzyme A biosynthesis</keyword>
<dbReference type="Gene3D" id="3.40.50.300">
    <property type="entry name" value="P-loop containing nucleotide triphosphate hydrolases"/>
    <property type="match status" value="1"/>
</dbReference>
<feature type="binding site" evidence="5">
    <location>
        <begin position="10"/>
        <end position="15"/>
    </location>
    <ligand>
        <name>ATP</name>
        <dbReference type="ChEBI" id="CHEBI:30616"/>
    </ligand>
</feature>
<dbReference type="NCBIfam" id="TIGR00152">
    <property type="entry name" value="dephospho-CoA kinase"/>
    <property type="match status" value="1"/>
</dbReference>
<evidence type="ECO:0000313" key="8">
    <source>
        <dbReference type="Proteomes" id="UP000095237"/>
    </source>
</evidence>
<dbReference type="SUPFAM" id="SSF52540">
    <property type="entry name" value="P-loop containing nucleoside triphosphate hydrolases"/>
    <property type="match status" value="1"/>
</dbReference>
<dbReference type="GO" id="GO:0005524">
    <property type="term" value="F:ATP binding"/>
    <property type="evidence" value="ECO:0007669"/>
    <property type="project" value="UniProtKB-UniRule"/>
</dbReference>
<comment type="function">
    <text evidence="5">Catalyzes the phosphorylation of the 3'-hydroxyl group of dephosphocoenzyme A to form coenzyme A.</text>
</comment>
<gene>
    <name evidence="5" type="primary">coaE</name>
    <name evidence="7" type="ORF">ATZ36_15300</name>
</gene>
<accession>A0A1E5ILF6</accession>
<evidence type="ECO:0000256" key="5">
    <source>
        <dbReference type="HAMAP-Rule" id="MF_00376"/>
    </source>
</evidence>
<dbReference type="Proteomes" id="UP000095237">
    <property type="component" value="Unassembled WGS sequence"/>
</dbReference>
<dbReference type="InterPro" id="IPR027417">
    <property type="entry name" value="P-loop_NTPase"/>
</dbReference>
<name>A0A1E5ILF6_ENDTX</name>
<dbReference type="PANTHER" id="PTHR10695">
    <property type="entry name" value="DEPHOSPHO-COA KINASE-RELATED"/>
    <property type="match status" value="1"/>
</dbReference>
<evidence type="ECO:0000256" key="6">
    <source>
        <dbReference type="NCBIfam" id="TIGR00152"/>
    </source>
</evidence>
<dbReference type="CDD" id="cd02022">
    <property type="entry name" value="DPCK"/>
    <property type="match status" value="1"/>
</dbReference>
<comment type="catalytic activity">
    <reaction evidence="5">
        <text>3'-dephospho-CoA + ATP = ADP + CoA + H(+)</text>
        <dbReference type="Rhea" id="RHEA:18245"/>
        <dbReference type="ChEBI" id="CHEBI:15378"/>
        <dbReference type="ChEBI" id="CHEBI:30616"/>
        <dbReference type="ChEBI" id="CHEBI:57287"/>
        <dbReference type="ChEBI" id="CHEBI:57328"/>
        <dbReference type="ChEBI" id="CHEBI:456216"/>
        <dbReference type="EC" id="2.7.1.24"/>
    </reaction>
</comment>
<keyword evidence="5" id="KW-0963">Cytoplasm</keyword>
<dbReference type="UniPathway" id="UPA00241">
    <property type="reaction ID" value="UER00356"/>
</dbReference>